<proteinExistence type="predicted"/>
<name>A0A1M5HKS1_9BACT</name>
<keyword evidence="2" id="KW-1185">Reference proteome</keyword>
<evidence type="ECO:0000313" key="1">
    <source>
        <dbReference type="EMBL" id="SHG16553.1"/>
    </source>
</evidence>
<dbReference type="InterPro" id="IPR003745">
    <property type="entry name" value="DUF166"/>
</dbReference>
<reference evidence="2" key="1">
    <citation type="submission" date="2016-11" db="EMBL/GenBank/DDBJ databases">
        <authorList>
            <person name="Varghese N."/>
            <person name="Submissions S."/>
        </authorList>
    </citation>
    <scope>NUCLEOTIDE SEQUENCE [LARGE SCALE GENOMIC DNA]</scope>
    <source>
        <strain evidence="2">DSM 9756</strain>
    </source>
</reference>
<evidence type="ECO:0000313" key="2">
    <source>
        <dbReference type="Proteomes" id="UP000184076"/>
    </source>
</evidence>
<gene>
    <name evidence="1" type="ORF">SAMN02745206_03378</name>
</gene>
<dbReference type="Pfam" id="PF02593">
    <property type="entry name" value="DUF166"/>
    <property type="match status" value="1"/>
</dbReference>
<dbReference type="EMBL" id="FQVB01000046">
    <property type="protein sequence ID" value="SHG16553.1"/>
    <property type="molecule type" value="Genomic_DNA"/>
</dbReference>
<dbReference type="AlphaFoldDB" id="A0A1M5HKS1"/>
<sequence length="112" mass="12351">MTEKCENSRREAPQRILVFQQKGSGEAKIAGLRRYGGDRFRIRVHSIDEPLPPVLDDTDGYLPEKIEADLVLDFLKHPDLSEDLAKRCAAQGVPVVASGKKVKGPGVFIPPT</sequence>
<organism evidence="1 2">
    <name type="scientific">Desulfacinum infernum DSM 9756</name>
    <dbReference type="NCBI Taxonomy" id="1121391"/>
    <lineage>
        <taxon>Bacteria</taxon>
        <taxon>Pseudomonadati</taxon>
        <taxon>Thermodesulfobacteriota</taxon>
        <taxon>Syntrophobacteria</taxon>
        <taxon>Syntrophobacterales</taxon>
        <taxon>Syntrophobacteraceae</taxon>
        <taxon>Desulfacinum</taxon>
    </lineage>
</organism>
<accession>A0A1M5HKS1</accession>
<dbReference type="STRING" id="1121391.SAMN02745206_03378"/>
<protein>
    <submittedName>
        <fullName evidence="1">Uncharacterized protein</fullName>
    </submittedName>
</protein>
<dbReference type="Proteomes" id="UP000184076">
    <property type="component" value="Unassembled WGS sequence"/>
</dbReference>